<dbReference type="Pfam" id="PF13793">
    <property type="entry name" value="Pribosyltran_N"/>
    <property type="match status" value="1"/>
</dbReference>
<dbReference type="GO" id="GO:0004749">
    <property type="term" value="F:ribose phosphate diphosphokinase activity"/>
    <property type="evidence" value="ECO:0007669"/>
    <property type="project" value="TreeGrafter"/>
</dbReference>
<dbReference type="SMART" id="SM01400">
    <property type="entry name" value="Pribosyltran_N"/>
    <property type="match status" value="1"/>
</dbReference>
<gene>
    <name evidence="5" type="ORF">LPB072_09705</name>
    <name evidence="6" type="ORF">LPB72_07670</name>
</gene>
<dbReference type="GO" id="GO:0005737">
    <property type="term" value="C:cytoplasm"/>
    <property type="evidence" value="ECO:0007669"/>
    <property type="project" value="TreeGrafter"/>
</dbReference>
<dbReference type="GO" id="GO:0006164">
    <property type="term" value="P:purine nucleotide biosynthetic process"/>
    <property type="evidence" value="ECO:0007669"/>
    <property type="project" value="TreeGrafter"/>
</dbReference>
<dbReference type="NCBIfam" id="NF005537">
    <property type="entry name" value="PRK07199.1"/>
    <property type="match status" value="1"/>
</dbReference>
<dbReference type="Gene3D" id="3.40.50.2020">
    <property type="match status" value="2"/>
</dbReference>
<keyword evidence="1 2" id="KW-0545">Nucleotide biosynthesis</keyword>
<dbReference type="Proteomes" id="UP000185680">
    <property type="component" value="Chromosome"/>
</dbReference>
<evidence type="ECO:0000259" key="4">
    <source>
        <dbReference type="Pfam" id="PF13793"/>
    </source>
</evidence>
<dbReference type="InterPro" id="IPR029099">
    <property type="entry name" value="Pribosyltran_N"/>
</dbReference>
<dbReference type="PANTHER" id="PTHR10210:SF41">
    <property type="entry name" value="RIBOSE-PHOSPHATE PYROPHOSPHOKINASE 1, CHLOROPLASTIC"/>
    <property type="match status" value="1"/>
</dbReference>
<dbReference type="InterPro" id="IPR029057">
    <property type="entry name" value="PRTase-like"/>
</dbReference>
<dbReference type="GO" id="GO:0000287">
    <property type="term" value="F:magnesium ion binding"/>
    <property type="evidence" value="ECO:0007669"/>
    <property type="project" value="InterPro"/>
</dbReference>
<evidence type="ECO:0000313" key="8">
    <source>
        <dbReference type="Proteomes" id="UP000185680"/>
    </source>
</evidence>
<evidence type="ECO:0000313" key="5">
    <source>
        <dbReference type="EMBL" id="AOW13083.1"/>
    </source>
</evidence>
<proteinExistence type="inferred from homology"/>
<dbReference type="EMBL" id="LVWD01000007">
    <property type="protein sequence ID" value="OAD42770.1"/>
    <property type="molecule type" value="Genomic_DNA"/>
</dbReference>
<evidence type="ECO:0000256" key="2">
    <source>
        <dbReference type="RuleBase" id="RU004324"/>
    </source>
</evidence>
<dbReference type="OrthoDB" id="324294at2"/>
<reference evidence="5 8" key="2">
    <citation type="submission" date="2016-10" db="EMBL/GenBank/DDBJ databases">
        <title>Hydorgenophaga sp. LPB0072 isolated from gastropod.</title>
        <authorList>
            <person name="Kim E."/>
            <person name="Yi H."/>
        </authorList>
    </citation>
    <scope>NUCLEOTIDE SEQUENCE [LARGE SCALE GENOMIC DNA]</scope>
    <source>
        <strain evidence="5 8">LPB0072</strain>
    </source>
</reference>
<dbReference type="Pfam" id="PF00156">
    <property type="entry name" value="Pribosyltran"/>
    <property type="match status" value="1"/>
</dbReference>
<dbReference type="InterPro" id="IPR000836">
    <property type="entry name" value="PRTase_dom"/>
</dbReference>
<evidence type="ECO:0000259" key="3">
    <source>
        <dbReference type="Pfam" id="PF00156"/>
    </source>
</evidence>
<dbReference type="PANTHER" id="PTHR10210">
    <property type="entry name" value="RIBOSE-PHOSPHATE DIPHOSPHOKINASE FAMILY MEMBER"/>
    <property type="match status" value="1"/>
</dbReference>
<dbReference type="GO" id="GO:0002189">
    <property type="term" value="C:ribose phosphate diphosphokinase complex"/>
    <property type="evidence" value="ECO:0007669"/>
    <property type="project" value="TreeGrafter"/>
</dbReference>
<reference evidence="6 7" key="1">
    <citation type="submission" date="2016-02" db="EMBL/GenBank/DDBJ databases">
        <title>Draft genome sequence of Hydrogenophaga sp. LPB0072.</title>
        <authorList>
            <person name="Shin S.-K."/>
            <person name="Yi H."/>
        </authorList>
    </citation>
    <scope>NUCLEOTIDE SEQUENCE [LARGE SCALE GENOMIC DNA]</scope>
    <source>
        <strain evidence="6 7">LPB0072</strain>
    </source>
</reference>
<dbReference type="SUPFAM" id="SSF53271">
    <property type="entry name" value="PRTase-like"/>
    <property type="match status" value="2"/>
</dbReference>
<dbReference type="GO" id="GO:0006015">
    <property type="term" value="P:5-phosphoribose 1-diphosphate biosynthetic process"/>
    <property type="evidence" value="ECO:0007669"/>
    <property type="project" value="TreeGrafter"/>
</dbReference>
<dbReference type="AlphaFoldDB" id="A0A163CJI8"/>
<accession>A0A163CJI8</accession>
<feature type="domain" description="Phosphoribosyltransferase" evidence="3">
    <location>
        <begin position="166"/>
        <end position="254"/>
    </location>
</feature>
<dbReference type="Proteomes" id="UP000185657">
    <property type="component" value="Unassembled WGS sequence"/>
</dbReference>
<sequence length="304" mass="32239">MTLVDAAATSCLLHFPEDAEIAGRAAAAAGLKPCAVERHRFPDGELRLRLPEVVSPRAVVWRTLNDPNEKLVELLLVAQTARLLGAQHLTLVAPYLAYMRQDIAFNPGEVVSQRVVGKFLAGLFDAVITVDPHLHRVSTLQEAVPVADAIVLSGAPVLADHVHQQRPDAVLIGPDEESLQWVAQAAARHGWDHAVCFKQRHGDRAVSIELPALPVKGRSVVLMDDVASSGHTLAQAARKLRAAGAASVDVAVTHALFAEGALALVRESGVDEVWSTDCITHSSNAVSMVPALAQSLVALAGKAS</sequence>
<protein>
    <submittedName>
        <fullName evidence="5">Phosphoribosylpyrophosphate synthetase</fullName>
    </submittedName>
</protein>
<dbReference type="STRING" id="1763535.LPB072_09705"/>
<dbReference type="CDD" id="cd06223">
    <property type="entry name" value="PRTases_typeI"/>
    <property type="match status" value="1"/>
</dbReference>
<feature type="domain" description="Ribose-phosphate pyrophosphokinase N-terminal" evidence="4">
    <location>
        <begin position="17"/>
        <end position="120"/>
    </location>
</feature>
<keyword evidence="7" id="KW-1185">Reference proteome</keyword>
<dbReference type="RefSeq" id="WP_066088269.1">
    <property type="nucleotide sequence ID" value="NZ_CP017476.1"/>
</dbReference>
<dbReference type="InterPro" id="IPR005946">
    <property type="entry name" value="Rib-P_diPkinase"/>
</dbReference>
<dbReference type="NCBIfam" id="TIGR01251">
    <property type="entry name" value="ribP_PPkin"/>
    <property type="match status" value="1"/>
</dbReference>
<evidence type="ECO:0000256" key="1">
    <source>
        <dbReference type="ARBA" id="ARBA00022727"/>
    </source>
</evidence>
<organism evidence="5 8">
    <name type="scientific">Hydrogenophaga crassostreae</name>
    <dbReference type="NCBI Taxonomy" id="1763535"/>
    <lineage>
        <taxon>Bacteria</taxon>
        <taxon>Pseudomonadati</taxon>
        <taxon>Pseudomonadota</taxon>
        <taxon>Betaproteobacteria</taxon>
        <taxon>Burkholderiales</taxon>
        <taxon>Comamonadaceae</taxon>
        <taxon>Hydrogenophaga</taxon>
    </lineage>
</organism>
<name>A0A163CJI8_9BURK</name>
<dbReference type="EMBL" id="CP017476">
    <property type="protein sequence ID" value="AOW13083.1"/>
    <property type="molecule type" value="Genomic_DNA"/>
</dbReference>
<evidence type="ECO:0000313" key="6">
    <source>
        <dbReference type="EMBL" id="OAD42770.1"/>
    </source>
</evidence>
<evidence type="ECO:0000313" key="7">
    <source>
        <dbReference type="Proteomes" id="UP000185657"/>
    </source>
</evidence>
<comment type="similarity">
    <text evidence="2">Belongs to the ribose-phosphate pyrophosphokinase family.</text>
</comment>
<dbReference type="KEGG" id="hyl:LPB072_09705"/>